<name>A0A221JYJ8_9RHOB</name>
<reference evidence="2 3" key="1">
    <citation type="submission" date="2017-07" db="EMBL/GenBank/DDBJ databases">
        <title>Genome Sequence of Sulfitobacter pseudonitzschiae Strain SMR1 Isolated from a culture of the Diatom Skeletonema marinoi.</title>
        <authorList>
            <person name="Topel M."/>
            <person name="Pinder M.I.M."/>
            <person name="Johansson O.N."/>
            <person name="Kourtchenko O."/>
            <person name="Godhe A."/>
            <person name="Clarke A.K."/>
        </authorList>
    </citation>
    <scope>NUCLEOTIDE SEQUENCE [LARGE SCALE GENOMIC DNA]</scope>
    <source>
        <strain evidence="2 3">SMR1</strain>
    </source>
</reference>
<dbReference type="EMBL" id="CP022415">
    <property type="protein sequence ID" value="ASM71804.1"/>
    <property type="molecule type" value="Genomic_DNA"/>
</dbReference>
<accession>A0A221JYJ8</accession>
<evidence type="ECO:0000313" key="3">
    <source>
        <dbReference type="Proteomes" id="UP000199754"/>
    </source>
</evidence>
<dbReference type="KEGG" id="spse:SULPSESMR1_00976"/>
<keyword evidence="1" id="KW-0472">Membrane</keyword>
<dbReference type="AlphaFoldDB" id="A0A221JYJ8"/>
<proteinExistence type="predicted"/>
<evidence type="ECO:0000256" key="1">
    <source>
        <dbReference type="SAM" id="Phobius"/>
    </source>
</evidence>
<keyword evidence="3" id="KW-1185">Reference proteome</keyword>
<feature type="transmembrane region" description="Helical" evidence="1">
    <location>
        <begin position="12"/>
        <end position="33"/>
    </location>
</feature>
<feature type="transmembrane region" description="Helical" evidence="1">
    <location>
        <begin position="54"/>
        <end position="79"/>
    </location>
</feature>
<keyword evidence="1" id="KW-1133">Transmembrane helix</keyword>
<evidence type="ECO:0000313" key="2">
    <source>
        <dbReference type="EMBL" id="ASM71804.1"/>
    </source>
</evidence>
<gene>
    <name evidence="2" type="ORF">SULPSESMR1_00976</name>
</gene>
<organism evidence="2 3">
    <name type="scientific">Pseudosulfitobacter pseudonitzschiae</name>
    <dbReference type="NCBI Taxonomy" id="1402135"/>
    <lineage>
        <taxon>Bacteria</taxon>
        <taxon>Pseudomonadati</taxon>
        <taxon>Pseudomonadota</taxon>
        <taxon>Alphaproteobacteria</taxon>
        <taxon>Rhodobacterales</taxon>
        <taxon>Roseobacteraceae</taxon>
        <taxon>Pseudosulfitobacter</taxon>
    </lineage>
</organism>
<sequence length="80" mass="8694">MIEQTSFPIFDLLIWAGAAISLVGLLGLVWCIIRVTRAKRAKLDDEAMRAVLKSVVPMNLGALFVSAFGLMLVMLGIFLG</sequence>
<protein>
    <submittedName>
        <fullName evidence="2">Uncharacterized protein</fullName>
    </submittedName>
</protein>
<dbReference type="Proteomes" id="UP000199754">
    <property type="component" value="Chromosome"/>
</dbReference>
<dbReference type="RefSeq" id="WP_240311260.1">
    <property type="nucleotide sequence ID" value="NZ_CP022415.1"/>
</dbReference>
<keyword evidence="1" id="KW-0812">Transmembrane</keyword>
<dbReference type="STRING" id="1402135.SAMN05444149_105209"/>